<sequence>MDLHEFLSLERQQLQYERKRLSAVKSSSNNNNNADAHSAETCPAALLMQTENFVPAQCQRVSSARSSNSECNELTSSLATATTSAANQQQPNPSTPRSYTIYATGASEAECAASVLSDELHLNLTGVHSEGVEVDGEEPQQEEAEKPLHKSAKDFVNQRELLVGSARNYKSPNVSPNKFEGGRPLSENRLPIRRGKGDDMEQWVTDTFYSYFPGFNNENQKRQNYLRERQRENQQNFLRHQMLNAPPDKNASKRPSNKPVKATLQQQITSRSGNSSTSTTTNTTHSTTDKTDLELIVNSNPNYVPPKTTTTYQQNRNRPGTTRQKLLQDLGHVELSNIVTGDGVMERNLRSAELETARKKDYQRDLMQQIEEKQRAVEILREDERRLDEALTKRLQIQLKNIKLEEQLEKERMKVEKARIDAEHNRFMREQLLAKLEKDAQLLNSKQRETKQEQASKQARTTQAEKNNTHNASNLNNNNSHTQNSNSNNNNLRSSPNKVYKYFSNSAHHEYRRGQPLPPAVELEFDIPAMKKIERECFHLCEKICPLCDEPLKSYESCCLRCQRKLALKMKQRRSPGGSGADESDEKREVAYEIAAENEQDEDEQHFCHSSYALVCLKCERLYALCTTCLAKSDVCRACQRERNVCMSCRRTLCSFCLEEVACGKDTERMHINELADGPQVQSQPQKAEKENAFRVLEVNYAVPDSPDVQATSFDQLSSENSPPYSINIARNSVFHANYKPTPVKQASFVEHLPIASGSANTSFELDSADEQAMERVRRQTDQRLSRYLKNYGDLANAKQRSKSESHHRGTQTTPDSIGRRDIVLLESDTQNLSMPLLREMPKMTRKDTTVMVSNSQRKIDNLKKRWEVPAVQKFTVSSTSPKTLTQVGAIRKQLQAERFFDDIEPEDEY</sequence>
<dbReference type="AlphaFoldDB" id="A0A6J2TMP6"/>
<dbReference type="RefSeq" id="XP_030377861.1">
    <property type="nucleotide sequence ID" value="XM_030522001.1"/>
</dbReference>
<feature type="compositionally biased region" description="Polar residues" evidence="1">
    <location>
        <begin position="297"/>
        <end position="319"/>
    </location>
</feature>
<accession>A0A6J2TMP6</accession>
<organism evidence="2 3">
    <name type="scientific">Drosophila lebanonensis</name>
    <name type="common">Fruit fly</name>
    <name type="synonym">Scaptodrosophila lebanonensis</name>
    <dbReference type="NCBI Taxonomy" id="7225"/>
    <lineage>
        <taxon>Eukaryota</taxon>
        <taxon>Metazoa</taxon>
        <taxon>Ecdysozoa</taxon>
        <taxon>Arthropoda</taxon>
        <taxon>Hexapoda</taxon>
        <taxon>Insecta</taxon>
        <taxon>Pterygota</taxon>
        <taxon>Neoptera</taxon>
        <taxon>Endopterygota</taxon>
        <taxon>Diptera</taxon>
        <taxon>Brachycera</taxon>
        <taxon>Muscomorpha</taxon>
        <taxon>Ephydroidea</taxon>
        <taxon>Drosophilidae</taxon>
        <taxon>Scaptodrosophila</taxon>
    </lineage>
</organism>
<name>A0A6J2TMP6_DROLE</name>
<proteinExistence type="predicted"/>
<dbReference type="GeneID" id="115626608"/>
<feature type="region of interest" description="Disordered" evidence="1">
    <location>
        <begin position="795"/>
        <end position="820"/>
    </location>
</feature>
<gene>
    <name evidence="3" type="primary">LOC115626608</name>
</gene>
<feature type="compositionally biased region" description="Low complexity" evidence="1">
    <location>
        <begin position="469"/>
        <end position="497"/>
    </location>
</feature>
<feature type="compositionally biased region" description="Low complexity" evidence="1">
    <location>
        <begin position="269"/>
        <end position="286"/>
    </location>
</feature>
<dbReference type="OrthoDB" id="7735955at2759"/>
<dbReference type="Proteomes" id="UP000504634">
    <property type="component" value="Unplaced"/>
</dbReference>
<evidence type="ECO:0000256" key="1">
    <source>
        <dbReference type="SAM" id="MobiDB-lite"/>
    </source>
</evidence>
<keyword evidence="2" id="KW-1185">Reference proteome</keyword>
<feature type="region of interest" description="Disordered" evidence="1">
    <location>
        <begin position="446"/>
        <end position="497"/>
    </location>
</feature>
<evidence type="ECO:0000313" key="2">
    <source>
        <dbReference type="Proteomes" id="UP000504634"/>
    </source>
</evidence>
<feature type="compositionally biased region" description="Polar residues" evidence="1">
    <location>
        <begin position="455"/>
        <end position="466"/>
    </location>
</feature>
<protein>
    <submittedName>
        <fullName evidence="3">Uncharacterized protein LOC115626608</fullName>
    </submittedName>
</protein>
<feature type="region of interest" description="Disordered" evidence="1">
    <location>
        <begin position="244"/>
        <end position="319"/>
    </location>
</feature>
<evidence type="ECO:0000313" key="3">
    <source>
        <dbReference type="RefSeq" id="XP_030377861.1"/>
    </source>
</evidence>
<reference evidence="3" key="1">
    <citation type="submission" date="2025-08" db="UniProtKB">
        <authorList>
            <consortium name="RefSeq"/>
        </authorList>
    </citation>
    <scope>IDENTIFICATION</scope>
    <source>
        <strain evidence="3">11010-0011.00</strain>
        <tissue evidence="3">Whole body</tissue>
    </source>
</reference>
<feature type="region of interest" description="Disordered" evidence="1">
    <location>
        <begin position="168"/>
        <end position="193"/>
    </location>
</feature>